<feature type="transmembrane region" description="Helical" evidence="1">
    <location>
        <begin position="6"/>
        <end position="29"/>
    </location>
</feature>
<dbReference type="RefSeq" id="WP_260043588.1">
    <property type="nucleotide sequence ID" value="NZ_JANZXA010000001.1"/>
</dbReference>
<comment type="caution">
    <text evidence="2">The sequence shown here is derived from an EMBL/GenBank/DDBJ whole genome shotgun (WGS) entry which is preliminary data.</text>
</comment>
<keyword evidence="3" id="KW-1185">Reference proteome</keyword>
<keyword evidence="1" id="KW-1133">Transmembrane helix</keyword>
<evidence type="ECO:0000256" key="1">
    <source>
        <dbReference type="SAM" id="Phobius"/>
    </source>
</evidence>
<dbReference type="EMBL" id="JANZXA010000001">
    <property type="protein sequence ID" value="MCT2398446.1"/>
    <property type="molecule type" value="Genomic_DNA"/>
</dbReference>
<keyword evidence="1" id="KW-0472">Membrane</keyword>
<evidence type="ECO:0000313" key="3">
    <source>
        <dbReference type="Proteomes" id="UP001165583"/>
    </source>
</evidence>
<keyword evidence="1" id="KW-0812">Transmembrane</keyword>
<reference evidence="2" key="1">
    <citation type="submission" date="2022-09" db="EMBL/GenBank/DDBJ databases">
        <title>Novosphingobium sp. Nov., a polycyclic aromatic hydrocarbon-degrading bacterium isolated form mangrove sediments in HongKong.</title>
        <authorList>
            <person name="Hu Z."/>
        </authorList>
    </citation>
    <scope>NUCLEOTIDE SEQUENCE</scope>
    <source>
        <strain evidence="2">HK4-1</strain>
    </source>
</reference>
<proteinExistence type="predicted"/>
<protein>
    <recommendedName>
        <fullName evidence="4">ATP synthase subunit I</fullName>
    </recommendedName>
</protein>
<gene>
    <name evidence="2" type="ORF">NZK81_02685</name>
</gene>
<sequence>MTPDLLFWLKALAALVIGLVLGFVHFGMLASVTEDYLAGRAMRAVIVQVLRLAVLGAVLFALVRLGALPLLAGALGIIAARAIVLRRRRPEP</sequence>
<dbReference type="Pfam" id="PF12966">
    <property type="entry name" value="AtpR"/>
    <property type="match status" value="1"/>
</dbReference>
<feature type="transmembrane region" description="Helical" evidence="1">
    <location>
        <begin position="67"/>
        <end position="84"/>
    </location>
</feature>
<dbReference type="Proteomes" id="UP001165583">
    <property type="component" value="Unassembled WGS sequence"/>
</dbReference>
<evidence type="ECO:0000313" key="2">
    <source>
        <dbReference type="EMBL" id="MCT2398446.1"/>
    </source>
</evidence>
<organism evidence="2 3">
    <name type="scientific">Novosphingobium mangrovi</name>
    <name type="common">ex Huang et al. 2023</name>
    <dbReference type="NCBI Taxonomy" id="2976432"/>
    <lineage>
        <taxon>Bacteria</taxon>
        <taxon>Pseudomonadati</taxon>
        <taxon>Pseudomonadota</taxon>
        <taxon>Alphaproteobacteria</taxon>
        <taxon>Sphingomonadales</taxon>
        <taxon>Sphingomonadaceae</taxon>
        <taxon>Novosphingobium</taxon>
    </lineage>
</organism>
<name>A0ABT2I0W2_9SPHN</name>
<dbReference type="InterPro" id="IPR017581">
    <property type="entry name" value="AtpR-like"/>
</dbReference>
<accession>A0ABT2I0W2</accession>
<evidence type="ECO:0008006" key="4">
    <source>
        <dbReference type="Google" id="ProtNLM"/>
    </source>
</evidence>